<reference evidence="1" key="2">
    <citation type="submission" date="2021-08" db="EMBL/GenBank/DDBJ databases">
        <authorList>
            <person name="Eriksson T."/>
        </authorList>
    </citation>
    <scope>NUCLEOTIDE SEQUENCE</scope>
    <source>
        <strain evidence="1">Stoneville</strain>
        <tissue evidence="1">Whole head</tissue>
    </source>
</reference>
<reference evidence="1" key="1">
    <citation type="journal article" date="2020" name="J Insects Food Feed">
        <title>The yellow mealworm (Tenebrio molitor) genome: a resource for the emerging insects as food and feed industry.</title>
        <authorList>
            <person name="Eriksson T."/>
            <person name="Andere A."/>
            <person name="Kelstrup H."/>
            <person name="Emery V."/>
            <person name="Picard C."/>
        </authorList>
    </citation>
    <scope>NUCLEOTIDE SEQUENCE</scope>
    <source>
        <strain evidence="1">Stoneville</strain>
        <tissue evidence="1">Whole head</tissue>
    </source>
</reference>
<comment type="caution">
    <text evidence="1">The sequence shown here is derived from an EMBL/GenBank/DDBJ whole genome shotgun (WGS) entry which is preliminary data.</text>
</comment>
<dbReference type="InterPro" id="IPR031828">
    <property type="entry name" value="Myofilin"/>
</dbReference>
<keyword evidence="2" id="KW-1185">Reference proteome</keyword>
<dbReference type="Pfam" id="PF15929">
    <property type="entry name" value="Myofilin"/>
    <property type="match status" value="1"/>
</dbReference>
<sequence>MQIARLFTQEYEPYELNVQPKLHLHYKNHGSCNYLLYAEILTLMVVFHVTKPRPFDADKAWQDHIDRVRGRDPIQWPSIFHTTYPFSRYPLYLVYSKRPSPAAEKYDPHRAWLDHLDRLAELDKLYPSLWPRWGRSLSPTPVKAGEWGPRPSEVGFNYAGQPIYNRGGLFPSKRLFRDLLNPSPFLPISSIISDPFWWDSPLLRPFSTYNPWGKSPFYLRDSYLSPVKRTYLWDKHPIRPFATEGDSLKKTSEKCVKAGSDFLKGSKLSHLPLPPGGLSAAQGTAKFCKFLNKVALPVALFIDTVQTGLAVREDHKMGTTRNTVETVAGIGGGWLGGYGALPQVYFVRQVSSHFPVYHTIPYSDLLVSLRQDGSLCRDFPREILPSPNWGSAPVCVLRNTLAVPTPVETEAFHRGGEKLHGQGHASWRSLAVPMPATPEGPLGRLSFFIATWSNCPRVYSLLSAKHAFPCAKCSRNGLPFTIPRALTTCYTTPQDLTRLYETP</sequence>
<evidence type="ECO:0000313" key="2">
    <source>
        <dbReference type="Proteomes" id="UP000719412"/>
    </source>
</evidence>
<proteinExistence type="predicted"/>
<gene>
    <name evidence="1" type="ORF">GEV33_012053</name>
</gene>
<organism evidence="1 2">
    <name type="scientific">Tenebrio molitor</name>
    <name type="common">Yellow mealworm beetle</name>
    <dbReference type="NCBI Taxonomy" id="7067"/>
    <lineage>
        <taxon>Eukaryota</taxon>
        <taxon>Metazoa</taxon>
        <taxon>Ecdysozoa</taxon>
        <taxon>Arthropoda</taxon>
        <taxon>Hexapoda</taxon>
        <taxon>Insecta</taxon>
        <taxon>Pterygota</taxon>
        <taxon>Neoptera</taxon>
        <taxon>Endopterygota</taxon>
        <taxon>Coleoptera</taxon>
        <taxon>Polyphaga</taxon>
        <taxon>Cucujiformia</taxon>
        <taxon>Tenebrionidae</taxon>
        <taxon>Tenebrio</taxon>
    </lineage>
</organism>
<dbReference type="EMBL" id="JABDTM020027295">
    <property type="protein sequence ID" value="KAH0810738.1"/>
    <property type="molecule type" value="Genomic_DNA"/>
</dbReference>
<protein>
    <submittedName>
        <fullName evidence="1">Uncharacterized protein</fullName>
    </submittedName>
</protein>
<name>A0A8J6HBJ5_TENMO</name>
<evidence type="ECO:0000313" key="1">
    <source>
        <dbReference type="EMBL" id="KAH0810738.1"/>
    </source>
</evidence>
<dbReference type="AlphaFoldDB" id="A0A8J6HBJ5"/>
<accession>A0A8J6HBJ5</accession>
<dbReference type="Proteomes" id="UP000719412">
    <property type="component" value="Unassembled WGS sequence"/>
</dbReference>